<organism evidence="2 3">
    <name type="scientific">Oleidesulfovibrio alaskensis (strain ATCC BAA-1058 / DSM 17464 / G20)</name>
    <name type="common">Desulfovibrio alaskensis</name>
    <dbReference type="NCBI Taxonomy" id="207559"/>
    <lineage>
        <taxon>Bacteria</taxon>
        <taxon>Pseudomonadati</taxon>
        <taxon>Thermodesulfobacteriota</taxon>
        <taxon>Desulfovibrionia</taxon>
        <taxon>Desulfovibrionales</taxon>
        <taxon>Desulfovibrionaceae</taxon>
        <taxon>Oleidesulfovibrio</taxon>
    </lineage>
</organism>
<feature type="transmembrane region" description="Helical" evidence="1">
    <location>
        <begin position="115"/>
        <end position="133"/>
    </location>
</feature>
<dbReference type="eggNOG" id="ENOG50343QE">
    <property type="taxonomic scope" value="Bacteria"/>
</dbReference>
<dbReference type="Proteomes" id="UP000002710">
    <property type="component" value="Chromosome"/>
</dbReference>
<dbReference type="AlphaFoldDB" id="Q30XV1"/>
<keyword evidence="3" id="KW-1185">Reference proteome</keyword>
<keyword evidence="1" id="KW-0812">Transmembrane</keyword>
<dbReference type="HOGENOM" id="CLU_145872_0_0_7"/>
<reference evidence="2 3" key="1">
    <citation type="journal article" date="2011" name="J. Bacteriol.">
        <title>Complete genome sequence and updated annotation of Desulfovibrio alaskensis G20.</title>
        <authorList>
            <person name="Hauser L.J."/>
            <person name="Land M.L."/>
            <person name="Brown S.D."/>
            <person name="Larimer F."/>
            <person name="Keller K.L."/>
            <person name="Rapp-Giles B.J."/>
            <person name="Price M.N."/>
            <person name="Lin M."/>
            <person name="Bruce D.C."/>
            <person name="Detter J.C."/>
            <person name="Tapia R."/>
            <person name="Han C.S."/>
            <person name="Goodwin L.A."/>
            <person name="Cheng J.F."/>
            <person name="Pitluck S."/>
            <person name="Copeland A."/>
            <person name="Lucas S."/>
            <person name="Nolan M."/>
            <person name="Lapidus A.L."/>
            <person name="Palumbo A.V."/>
            <person name="Wall J.D."/>
        </authorList>
    </citation>
    <scope>NUCLEOTIDE SEQUENCE [LARGE SCALE GENOMIC DNA]</scope>
    <source>
        <strain evidence="3">ATCC BAA 1058 / DSM 17464 / G20</strain>
    </source>
</reference>
<sequence>MLRSLILRIDRHLWTKGFKAQEIRTVARNQILLTLGAILAAAALGWKFQWLFWFALCAGLALWNFYSLAQFIQHLILRTFTRDMVLGMLLRFYGRLGVTGITMAGLIVWLDVSPFVLIAGFSTVVATTLVWGLSRLAGHKVKEA</sequence>
<dbReference type="EMBL" id="CP000112">
    <property type="protein sequence ID" value="ABB39495.1"/>
    <property type="molecule type" value="Genomic_DNA"/>
</dbReference>
<name>Q30XV1_OLEA2</name>
<feature type="transmembrane region" description="Helical" evidence="1">
    <location>
        <begin position="50"/>
        <end position="72"/>
    </location>
</feature>
<protein>
    <recommendedName>
        <fullName evidence="4">ATP synthase I chain</fullName>
    </recommendedName>
</protein>
<keyword evidence="1" id="KW-0472">Membrane</keyword>
<dbReference type="RefSeq" id="WP_011368522.1">
    <property type="nucleotide sequence ID" value="NC_007519.1"/>
</dbReference>
<feature type="transmembrane region" description="Helical" evidence="1">
    <location>
        <begin position="26"/>
        <end position="44"/>
    </location>
</feature>
<evidence type="ECO:0000313" key="2">
    <source>
        <dbReference type="EMBL" id="ABB39495.1"/>
    </source>
</evidence>
<accession>Q30XV1</accession>
<feature type="transmembrane region" description="Helical" evidence="1">
    <location>
        <begin position="92"/>
        <end position="109"/>
    </location>
</feature>
<gene>
    <name evidence="2" type="ordered locus">Dde_2699</name>
</gene>
<evidence type="ECO:0000313" key="3">
    <source>
        <dbReference type="Proteomes" id="UP000002710"/>
    </source>
</evidence>
<keyword evidence="1" id="KW-1133">Transmembrane helix</keyword>
<proteinExistence type="predicted"/>
<evidence type="ECO:0008006" key="4">
    <source>
        <dbReference type="Google" id="ProtNLM"/>
    </source>
</evidence>
<dbReference type="STRING" id="207559.Dde_2699"/>
<dbReference type="KEGG" id="dde:Dde_2699"/>
<evidence type="ECO:0000256" key="1">
    <source>
        <dbReference type="SAM" id="Phobius"/>
    </source>
</evidence>